<organism evidence="1 2">
    <name type="scientific">Haematococcus lacustris</name>
    <name type="common">Green alga</name>
    <name type="synonym">Haematococcus pluvialis</name>
    <dbReference type="NCBI Taxonomy" id="44745"/>
    <lineage>
        <taxon>Eukaryota</taxon>
        <taxon>Viridiplantae</taxon>
        <taxon>Chlorophyta</taxon>
        <taxon>core chlorophytes</taxon>
        <taxon>Chlorophyceae</taxon>
        <taxon>CS clade</taxon>
        <taxon>Chlamydomonadales</taxon>
        <taxon>Haematococcaceae</taxon>
        <taxon>Haematococcus</taxon>
    </lineage>
</organism>
<sequence>MGQVAGTGHQRVPQIPTHLGEHAAPLELCSWKDREALPPVGDEYQQRFKRVNDRLPKAVSLSSIKLLVLVRCPFNGPHWSRGKECHRCK</sequence>
<reference evidence="1 2" key="1">
    <citation type="submission" date="2020-02" db="EMBL/GenBank/DDBJ databases">
        <title>Draft genome sequence of Haematococcus lacustris strain NIES-144.</title>
        <authorList>
            <person name="Morimoto D."/>
            <person name="Nakagawa S."/>
            <person name="Yoshida T."/>
            <person name="Sawayama S."/>
        </authorList>
    </citation>
    <scope>NUCLEOTIDE SEQUENCE [LARGE SCALE GENOMIC DNA]</scope>
    <source>
        <strain evidence="1 2">NIES-144</strain>
    </source>
</reference>
<proteinExistence type="predicted"/>
<gene>
    <name evidence="1" type="ORF">HaLaN_01623</name>
</gene>
<protein>
    <submittedName>
        <fullName evidence="1">Uncharacterized protein</fullName>
    </submittedName>
</protein>
<dbReference type="Proteomes" id="UP000485058">
    <property type="component" value="Unassembled WGS sequence"/>
</dbReference>
<evidence type="ECO:0000313" key="1">
    <source>
        <dbReference type="EMBL" id="GFH06906.1"/>
    </source>
</evidence>
<name>A0A699YIS7_HAELA</name>
<comment type="caution">
    <text evidence="1">The sequence shown here is derived from an EMBL/GenBank/DDBJ whole genome shotgun (WGS) entry which is preliminary data.</text>
</comment>
<feature type="non-terminal residue" evidence="1">
    <location>
        <position position="1"/>
    </location>
</feature>
<dbReference type="EMBL" id="BLLF01000062">
    <property type="protein sequence ID" value="GFH06906.1"/>
    <property type="molecule type" value="Genomic_DNA"/>
</dbReference>
<feature type="non-terminal residue" evidence="1">
    <location>
        <position position="89"/>
    </location>
</feature>
<dbReference type="AlphaFoldDB" id="A0A699YIS7"/>
<accession>A0A699YIS7</accession>
<keyword evidence="2" id="KW-1185">Reference proteome</keyword>
<evidence type="ECO:0000313" key="2">
    <source>
        <dbReference type="Proteomes" id="UP000485058"/>
    </source>
</evidence>